<accession>A0ABT0LIV4</accession>
<dbReference type="RefSeq" id="WP_248943056.1">
    <property type="nucleotide sequence ID" value="NZ_JAKIKS010000182.1"/>
</dbReference>
<comment type="caution">
    <text evidence="1">The sequence shown here is derived from an EMBL/GenBank/DDBJ whole genome shotgun (WGS) entry which is preliminary data.</text>
</comment>
<dbReference type="EMBL" id="JAKIKS010000182">
    <property type="protein sequence ID" value="MCL1127616.1"/>
    <property type="molecule type" value="Genomic_DNA"/>
</dbReference>
<protein>
    <recommendedName>
        <fullName evidence="3">Core-binding (CB) domain-containing protein</fullName>
    </recommendedName>
</protein>
<gene>
    <name evidence="1" type="ORF">L2764_24870</name>
</gene>
<evidence type="ECO:0000313" key="1">
    <source>
        <dbReference type="EMBL" id="MCL1127616.1"/>
    </source>
</evidence>
<sequence length="583" mass="67521">MSNVIYISGWNASLCLQTDTDNNLLCDFNRLLYLDIPSTKYLKQGKHVISAKRDEFILKLKDRFVEKMKEGTSHITLYNYFGEILQYLRWSEKEYVEYFSQHSLQEYFDYLVKKVYLKKIKRTTYSKKLSDLTVVFRNFLDFPNKCFATIPLMGNSDQESFEAYSRSDLNQLLPLFRQIFNQTSKQFIENPKKHITAHKMTRTMIFKWQGKEYQLCGSITKMMCAATYLLSYYTYSNTGVIFGLIRPNNTSTSLGEEWYTMPAFKRRAFKSINVEMGEHNLEVPKYCMGFFDKLLEVSKELDSSNSGLLLQTVASKKPQPMKGITLQGFCKNWLDNKFALKDQTGRRLRPVISRFRETGAQLTAYYQGEIASNILMDNTLNVRKKHYSSGNKHTNNAMMQDTIAIRQEQAESKLSIKKAQISLGIEVLTIDEEYKVHIPKLSRTPNGSSCSNPFGEKSETYNRRARKHNLLKEGEKLACADLLACFGCPEQVIVQSVSDIWCLLSFRSCIEDSLYVHLDAHHYQQNFEDIVTYIDNNILPKIKRNILKKAEAKVNDEGNHPLWDDTESIISMIPKPSTKESNK</sequence>
<organism evidence="1 2">
    <name type="scientific">Shewanella surugensis</name>
    <dbReference type="NCBI Taxonomy" id="212020"/>
    <lineage>
        <taxon>Bacteria</taxon>
        <taxon>Pseudomonadati</taxon>
        <taxon>Pseudomonadota</taxon>
        <taxon>Gammaproteobacteria</taxon>
        <taxon>Alteromonadales</taxon>
        <taxon>Shewanellaceae</taxon>
        <taxon>Shewanella</taxon>
    </lineage>
</organism>
<evidence type="ECO:0000313" key="2">
    <source>
        <dbReference type="Proteomes" id="UP001203423"/>
    </source>
</evidence>
<name>A0ABT0LIV4_9GAMM</name>
<evidence type="ECO:0008006" key="3">
    <source>
        <dbReference type="Google" id="ProtNLM"/>
    </source>
</evidence>
<reference evidence="1 2" key="1">
    <citation type="submission" date="2022-01" db="EMBL/GenBank/DDBJ databases">
        <title>Whole genome-based taxonomy of the Shewanellaceae.</title>
        <authorList>
            <person name="Martin-Rodriguez A.J."/>
        </authorList>
    </citation>
    <scope>NUCLEOTIDE SEQUENCE [LARGE SCALE GENOMIC DNA]</scope>
    <source>
        <strain evidence="1 2">DSM 17177</strain>
    </source>
</reference>
<proteinExistence type="predicted"/>
<keyword evidence="2" id="KW-1185">Reference proteome</keyword>
<dbReference type="Proteomes" id="UP001203423">
    <property type="component" value="Unassembled WGS sequence"/>
</dbReference>